<feature type="region of interest" description="Disordered" evidence="1">
    <location>
        <begin position="169"/>
        <end position="198"/>
    </location>
</feature>
<keyword evidence="2" id="KW-1133">Transmembrane helix</keyword>
<feature type="compositionally biased region" description="Low complexity" evidence="1">
    <location>
        <begin position="179"/>
        <end position="198"/>
    </location>
</feature>
<organism evidence="3 4">
    <name type="scientific">Mycena albidolilacea</name>
    <dbReference type="NCBI Taxonomy" id="1033008"/>
    <lineage>
        <taxon>Eukaryota</taxon>
        <taxon>Fungi</taxon>
        <taxon>Dikarya</taxon>
        <taxon>Basidiomycota</taxon>
        <taxon>Agaricomycotina</taxon>
        <taxon>Agaricomycetes</taxon>
        <taxon>Agaricomycetidae</taxon>
        <taxon>Agaricales</taxon>
        <taxon>Marasmiineae</taxon>
        <taxon>Mycenaceae</taxon>
        <taxon>Mycena</taxon>
    </lineage>
</organism>
<dbReference type="EMBL" id="JARIHO010000022">
    <property type="protein sequence ID" value="KAJ7343845.1"/>
    <property type="molecule type" value="Genomic_DNA"/>
</dbReference>
<evidence type="ECO:0000256" key="1">
    <source>
        <dbReference type="SAM" id="MobiDB-lite"/>
    </source>
</evidence>
<dbReference type="AlphaFoldDB" id="A0AAD6ZY01"/>
<feature type="region of interest" description="Disordered" evidence="1">
    <location>
        <begin position="45"/>
        <end position="66"/>
    </location>
</feature>
<feature type="transmembrane region" description="Helical" evidence="2">
    <location>
        <begin position="15"/>
        <end position="36"/>
    </location>
</feature>
<feature type="compositionally biased region" description="Basic and acidic residues" evidence="1">
    <location>
        <begin position="45"/>
        <end position="57"/>
    </location>
</feature>
<name>A0AAD6ZY01_9AGAR</name>
<protein>
    <submittedName>
        <fullName evidence="3">Uncharacterized protein</fullName>
    </submittedName>
</protein>
<reference evidence="3" key="1">
    <citation type="submission" date="2023-03" db="EMBL/GenBank/DDBJ databases">
        <title>Massive genome expansion in bonnet fungi (Mycena s.s.) driven by repeated elements and novel gene families across ecological guilds.</title>
        <authorList>
            <consortium name="Lawrence Berkeley National Laboratory"/>
            <person name="Harder C.B."/>
            <person name="Miyauchi S."/>
            <person name="Viragh M."/>
            <person name="Kuo A."/>
            <person name="Thoen E."/>
            <person name="Andreopoulos B."/>
            <person name="Lu D."/>
            <person name="Skrede I."/>
            <person name="Drula E."/>
            <person name="Henrissat B."/>
            <person name="Morin E."/>
            <person name="Kohler A."/>
            <person name="Barry K."/>
            <person name="LaButti K."/>
            <person name="Morin E."/>
            <person name="Salamov A."/>
            <person name="Lipzen A."/>
            <person name="Mereny Z."/>
            <person name="Hegedus B."/>
            <person name="Baldrian P."/>
            <person name="Stursova M."/>
            <person name="Weitz H."/>
            <person name="Taylor A."/>
            <person name="Grigoriev I.V."/>
            <person name="Nagy L.G."/>
            <person name="Martin F."/>
            <person name="Kauserud H."/>
        </authorList>
    </citation>
    <scope>NUCLEOTIDE SEQUENCE</scope>
    <source>
        <strain evidence="3">CBHHK002</strain>
    </source>
</reference>
<accession>A0AAD6ZY01</accession>
<keyword evidence="2" id="KW-0472">Membrane</keyword>
<evidence type="ECO:0000256" key="2">
    <source>
        <dbReference type="SAM" id="Phobius"/>
    </source>
</evidence>
<evidence type="ECO:0000313" key="4">
    <source>
        <dbReference type="Proteomes" id="UP001218218"/>
    </source>
</evidence>
<gene>
    <name evidence="3" type="ORF">DFH08DRAFT_746297</name>
</gene>
<proteinExistence type="predicted"/>
<comment type="caution">
    <text evidence="3">The sequence shown here is derived from an EMBL/GenBank/DDBJ whole genome shotgun (WGS) entry which is preliminary data.</text>
</comment>
<keyword evidence="2" id="KW-0812">Transmembrane</keyword>
<sequence length="198" mass="21429">MLSNESASSPVRQTLVAATTGGAILLVFVLFAAIFFHMRGRQREQELTDTLAREERKRKGAGGVGMLDGEGFDSMRGGHPPQIEYHGSQIEFHLNLSPDVERTAQEYTARPPILRHNTQPPFLFPPRASDSGSAFREEVWPPPRQESVFVDPLLRAPADDLTRIVTDIMGQPEAPTHSPPSSTVASGAASGGASFVAP</sequence>
<feature type="non-terminal residue" evidence="3">
    <location>
        <position position="198"/>
    </location>
</feature>
<evidence type="ECO:0000313" key="3">
    <source>
        <dbReference type="EMBL" id="KAJ7343845.1"/>
    </source>
</evidence>
<dbReference type="Proteomes" id="UP001218218">
    <property type="component" value="Unassembled WGS sequence"/>
</dbReference>
<keyword evidence="4" id="KW-1185">Reference proteome</keyword>